<evidence type="ECO:0000259" key="2">
    <source>
        <dbReference type="Pfam" id="PF03551"/>
    </source>
</evidence>
<dbReference type="PANTHER" id="PTHR33169:SF14">
    <property type="entry name" value="TRANSCRIPTIONAL REGULATOR RV3488"/>
    <property type="match status" value="1"/>
</dbReference>
<dbReference type="InterPro" id="IPR005149">
    <property type="entry name" value="Tscrpt_reg_PadR_N"/>
</dbReference>
<sequence>MPRNAVKLTPLGIMLLALLFEDDMHPYEMLCLLKQRKRDRLVPVTKGALYHTVARLEKEHYIAEVSVDRKGNRPERTTYTLLELGREAVTTWVRHELPRIDHPTAYGLALAEAHNLPLEEVIELLTQRRDMLADALATLEAELAATREEGTPEQYLLNFERTAILLAADLRSNTAAIERISTPNFQWGGGVTTPAKYQLHRKAAQQ</sequence>
<reference evidence="3 4" key="1">
    <citation type="submission" date="2020-03" db="EMBL/GenBank/DDBJ databases">
        <title>Leucobacter sp. nov., isolated from beetles.</title>
        <authorList>
            <person name="Hyun D.-W."/>
            <person name="Bae J.-W."/>
        </authorList>
    </citation>
    <scope>NUCLEOTIDE SEQUENCE [LARGE SCALE GENOMIC DNA]</scope>
    <source>
        <strain evidence="3 4">HDW9A</strain>
    </source>
</reference>
<proteinExistence type="predicted"/>
<dbReference type="EMBL" id="CP049933">
    <property type="protein sequence ID" value="QIM17718.1"/>
    <property type="molecule type" value="Genomic_DNA"/>
</dbReference>
<gene>
    <name evidence="3" type="ORF">G7066_01570</name>
</gene>
<dbReference type="SUPFAM" id="SSF46785">
    <property type="entry name" value="Winged helix' DNA-binding domain"/>
    <property type="match status" value="1"/>
</dbReference>
<dbReference type="RefSeq" id="WP_166328522.1">
    <property type="nucleotide sequence ID" value="NZ_CP049933.1"/>
</dbReference>
<dbReference type="PANTHER" id="PTHR33169">
    <property type="entry name" value="PADR-FAMILY TRANSCRIPTIONAL REGULATOR"/>
    <property type="match status" value="1"/>
</dbReference>
<keyword evidence="4" id="KW-1185">Reference proteome</keyword>
<organism evidence="3 4">
    <name type="scientific">Leucobacter coleopterorum</name>
    <dbReference type="NCBI Taxonomy" id="2714933"/>
    <lineage>
        <taxon>Bacteria</taxon>
        <taxon>Bacillati</taxon>
        <taxon>Actinomycetota</taxon>
        <taxon>Actinomycetes</taxon>
        <taxon>Micrococcales</taxon>
        <taxon>Microbacteriaceae</taxon>
        <taxon>Leucobacter</taxon>
    </lineage>
</organism>
<feature type="domain" description="Transcription regulator PadR N-terminal" evidence="2">
    <location>
        <begin position="15"/>
        <end position="89"/>
    </location>
</feature>
<dbReference type="Gene3D" id="1.10.10.10">
    <property type="entry name" value="Winged helix-like DNA-binding domain superfamily/Winged helix DNA-binding domain"/>
    <property type="match status" value="1"/>
</dbReference>
<dbReference type="InterPro" id="IPR052509">
    <property type="entry name" value="Metal_resp_DNA-bind_regulator"/>
</dbReference>
<evidence type="ECO:0000256" key="1">
    <source>
        <dbReference type="SAM" id="Coils"/>
    </source>
</evidence>
<evidence type="ECO:0000313" key="3">
    <source>
        <dbReference type="EMBL" id="QIM17718.1"/>
    </source>
</evidence>
<accession>A0ABX6JU17</accession>
<feature type="coiled-coil region" evidence="1">
    <location>
        <begin position="122"/>
        <end position="149"/>
    </location>
</feature>
<name>A0ABX6JU17_9MICO</name>
<protein>
    <submittedName>
        <fullName evidence="3">PadR family transcriptional regulator</fullName>
    </submittedName>
</protein>
<dbReference type="InterPro" id="IPR036390">
    <property type="entry name" value="WH_DNA-bd_sf"/>
</dbReference>
<dbReference type="Proteomes" id="UP000503441">
    <property type="component" value="Chromosome"/>
</dbReference>
<keyword evidence="1" id="KW-0175">Coiled coil</keyword>
<dbReference type="Pfam" id="PF03551">
    <property type="entry name" value="PadR"/>
    <property type="match status" value="1"/>
</dbReference>
<evidence type="ECO:0000313" key="4">
    <source>
        <dbReference type="Proteomes" id="UP000503441"/>
    </source>
</evidence>
<dbReference type="InterPro" id="IPR036388">
    <property type="entry name" value="WH-like_DNA-bd_sf"/>
</dbReference>